<gene>
    <name evidence="3" type="ORF">O4H49_15050</name>
</gene>
<reference evidence="3" key="1">
    <citation type="submission" date="2022-12" db="EMBL/GenBank/DDBJ databases">
        <title>Bacterial isolates from different developmental stages of Nematostella vectensis.</title>
        <authorList>
            <person name="Fraune S."/>
        </authorList>
    </citation>
    <scope>NUCLEOTIDE SEQUENCE</scope>
    <source>
        <strain evidence="3">G21630-S1</strain>
    </source>
</reference>
<accession>A0ABT4LMI7</accession>
<dbReference type="InterPro" id="IPR000683">
    <property type="entry name" value="Gfo/Idh/MocA-like_OxRdtase_N"/>
</dbReference>
<dbReference type="SUPFAM" id="SSF55347">
    <property type="entry name" value="Glyceraldehyde-3-phosphate dehydrogenase-like, C-terminal domain"/>
    <property type="match status" value="1"/>
</dbReference>
<comment type="caution">
    <text evidence="3">The sequence shown here is derived from an EMBL/GenBank/DDBJ whole genome shotgun (WGS) entry which is preliminary data.</text>
</comment>
<dbReference type="InterPro" id="IPR051450">
    <property type="entry name" value="Gfo/Idh/MocA_Oxidoreductases"/>
</dbReference>
<dbReference type="PANTHER" id="PTHR43377:SF1">
    <property type="entry name" value="BILIVERDIN REDUCTASE A"/>
    <property type="match status" value="1"/>
</dbReference>
<dbReference type="SUPFAM" id="SSF51735">
    <property type="entry name" value="NAD(P)-binding Rossmann-fold domains"/>
    <property type="match status" value="1"/>
</dbReference>
<dbReference type="EMBL" id="JAPWGY010000005">
    <property type="protein sequence ID" value="MCZ4282105.1"/>
    <property type="molecule type" value="Genomic_DNA"/>
</dbReference>
<evidence type="ECO:0000259" key="2">
    <source>
        <dbReference type="Pfam" id="PF22725"/>
    </source>
</evidence>
<sequence length="357" mass="39992">MSEKQKVLIVGLGNMGISHAQAYHVLSGFEIVGLCSRSLDQQTVLPEALSIYPRFNDYDLALQQLKPDVVSINTWPDTHETFAIKALEADAHVFMEKPIAETVEGAERVIAAAKRKSRKVVVGYILRHHPSWQEFVRQARTLGKPLVMRMNLNQQSRGDTWQVHKQLMKSISPLVDCGVHYVDMMCLMTESRPVKVHAIGARLSDEIAPDMYNYGQLQVAYEDGSIGWYEAGWGPMMSETAYFVKDVIGPKGSVSIVAAEQNPDMESDSIDSHTKTSAILCHSADLDKKSGLFHKDRLIQMQDEPDHDALCLREQDFLLKAITEDLNLDNHLQDAVNSMKIVLAADRSIRSGQVVYL</sequence>
<dbReference type="InterPro" id="IPR055170">
    <property type="entry name" value="GFO_IDH_MocA-like_dom"/>
</dbReference>
<dbReference type="Gene3D" id="3.30.360.10">
    <property type="entry name" value="Dihydrodipicolinate Reductase, domain 2"/>
    <property type="match status" value="1"/>
</dbReference>
<dbReference type="RefSeq" id="WP_269424250.1">
    <property type="nucleotide sequence ID" value="NZ_JAPWGY010000005.1"/>
</dbReference>
<feature type="domain" description="Gfo/Idh/MocA-like oxidoreductase N-terminal" evidence="1">
    <location>
        <begin position="6"/>
        <end position="124"/>
    </location>
</feature>
<dbReference type="InterPro" id="IPR036291">
    <property type="entry name" value="NAD(P)-bd_dom_sf"/>
</dbReference>
<feature type="domain" description="GFO/IDH/MocA-like oxidoreductase" evidence="2">
    <location>
        <begin position="139"/>
        <end position="238"/>
    </location>
</feature>
<evidence type="ECO:0000313" key="3">
    <source>
        <dbReference type="EMBL" id="MCZ4282105.1"/>
    </source>
</evidence>
<dbReference type="Gene3D" id="3.40.50.720">
    <property type="entry name" value="NAD(P)-binding Rossmann-like Domain"/>
    <property type="match status" value="1"/>
</dbReference>
<evidence type="ECO:0000259" key="1">
    <source>
        <dbReference type="Pfam" id="PF01408"/>
    </source>
</evidence>
<name>A0ABT4LMI7_9PROT</name>
<dbReference type="Pfam" id="PF01408">
    <property type="entry name" value="GFO_IDH_MocA"/>
    <property type="match status" value="1"/>
</dbReference>
<keyword evidence="4" id="KW-1185">Reference proteome</keyword>
<organism evidence="3 4">
    <name type="scientific">Kiloniella laminariae</name>
    <dbReference type="NCBI Taxonomy" id="454162"/>
    <lineage>
        <taxon>Bacteria</taxon>
        <taxon>Pseudomonadati</taxon>
        <taxon>Pseudomonadota</taxon>
        <taxon>Alphaproteobacteria</taxon>
        <taxon>Rhodospirillales</taxon>
        <taxon>Kiloniellaceae</taxon>
        <taxon>Kiloniella</taxon>
    </lineage>
</organism>
<evidence type="ECO:0000313" key="4">
    <source>
        <dbReference type="Proteomes" id="UP001069802"/>
    </source>
</evidence>
<dbReference type="PANTHER" id="PTHR43377">
    <property type="entry name" value="BILIVERDIN REDUCTASE A"/>
    <property type="match status" value="1"/>
</dbReference>
<dbReference type="Proteomes" id="UP001069802">
    <property type="component" value="Unassembled WGS sequence"/>
</dbReference>
<proteinExistence type="predicted"/>
<protein>
    <submittedName>
        <fullName evidence="3">Gfo/Idh/MocA family oxidoreductase</fullName>
    </submittedName>
</protein>
<dbReference type="Pfam" id="PF22725">
    <property type="entry name" value="GFO_IDH_MocA_C3"/>
    <property type="match status" value="1"/>
</dbReference>